<dbReference type="Proteomes" id="UP000054845">
    <property type="component" value="Unassembled WGS sequence"/>
</dbReference>
<reference evidence="1 2" key="1">
    <citation type="submission" date="2014-09" db="EMBL/GenBank/DDBJ databases">
        <authorList>
            <person name="Magalhaes I.L.F."/>
            <person name="Oliveira U."/>
            <person name="Santos F.R."/>
            <person name="Vidigal T.H.D.A."/>
            <person name="Brescovit A.D."/>
            <person name="Santos A.J."/>
        </authorList>
    </citation>
    <scope>NUCLEOTIDE SEQUENCE [LARGE SCALE GENOMIC DNA]</scope>
</reference>
<evidence type="ECO:0000313" key="1">
    <source>
        <dbReference type="EMBL" id="CEH16172.1"/>
    </source>
</evidence>
<proteinExistence type="predicted"/>
<sequence length="194" mass="21597">MLAAAPLIVALPPAQQPGDYDAALRKALLDPASQLGAYLKNSTQTLVSGTGNSWADTVYKASPEARKVTLPKQPLEDLRNAIQGIGYAGSLAENRGYIFQPDDADRAFTGNWTFLVYQQFHHVLTESLFVERANKLEVQSQIVGGVTQIRSAWKDAWPKLFGRLSDKWESKIEVGHNVEQFDQWFSDILKAYSK</sequence>
<dbReference type="AlphaFoldDB" id="A0A0P1BJ74"/>
<accession>A0A0P1BJ74</accession>
<dbReference type="EMBL" id="CCYA01000278">
    <property type="protein sequence ID" value="CEH16172.1"/>
    <property type="molecule type" value="Genomic_DNA"/>
</dbReference>
<organism evidence="1 2">
    <name type="scientific">Ceraceosorus bombacis</name>
    <dbReference type="NCBI Taxonomy" id="401625"/>
    <lineage>
        <taxon>Eukaryota</taxon>
        <taxon>Fungi</taxon>
        <taxon>Dikarya</taxon>
        <taxon>Basidiomycota</taxon>
        <taxon>Ustilaginomycotina</taxon>
        <taxon>Exobasidiomycetes</taxon>
        <taxon>Ceraceosorales</taxon>
        <taxon>Ceraceosoraceae</taxon>
        <taxon>Ceraceosorus</taxon>
    </lineage>
</organism>
<protein>
    <submittedName>
        <fullName evidence="1">Uncharacterized protein</fullName>
    </submittedName>
</protein>
<evidence type="ECO:0000313" key="2">
    <source>
        <dbReference type="Proteomes" id="UP000054845"/>
    </source>
</evidence>
<name>A0A0P1BJ74_9BASI</name>
<keyword evidence="2" id="KW-1185">Reference proteome</keyword>